<evidence type="ECO:0000256" key="3">
    <source>
        <dbReference type="ARBA" id="ARBA00023163"/>
    </source>
</evidence>
<dbReference type="PROSITE" id="PS50977">
    <property type="entry name" value="HTH_TETR_2"/>
    <property type="match status" value="1"/>
</dbReference>
<proteinExistence type="predicted"/>
<gene>
    <name evidence="7" type="ORF">C0175_00750</name>
    <name evidence="6" type="ORF">C0189_00595</name>
</gene>
<dbReference type="PANTHER" id="PTHR43479">
    <property type="entry name" value="ACREF/ENVCD OPERON REPRESSOR-RELATED"/>
    <property type="match status" value="1"/>
</dbReference>
<dbReference type="EMBL" id="PNIX01000044">
    <property type="protein sequence ID" value="PMP84048.1"/>
    <property type="molecule type" value="Genomic_DNA"/>
</dbReference>
<comment type="caution">
    <text evidence="6">The sequence shown here is derived from an EMBL/GenBank/DDBJ whole genome shotgun (WGS) entry which is preliminary data.</text>
</comment>
<evidence type="ECO:0000256" key="1">
    <source>
        <dbReference type="ARBA" id="ARBA00023015"/>
    </source>
</evidence>
<keyword evidence="2 4" id="KW-0238">DNA-binding</keyword>
<dbReference type="PANTHER" id="PTHR43479:SF11">
    <property type="entry name" value="ACREF_ENVCD OPERON REPRESSOR-RELATED"/>
    <property type="match status" value="1"/>
</dbReference>
<dbReference type="InterPro" id="IPR001647">
    <property type="entry name" value="HTH_TetR"/>
</dbReference>
<protein>
    <recommendedName>
        <fullName evidence="5">HTH tetR-type domain-containing protein</fullName>
    </recommendedName>
</protein>
<dbReference type="Pfam" id="PF00440">
    <property type="entry name" value="TetR_N"/>
    <property type="match status" value="1"/>
</dbReference>
<evidence type="ECO:0000256" key="4">
    <source>
        <dbReference type="PROSITE-ProRule" id="PRU00335"/>
    </source>
</evidence>
<dbReference type="InterPro" id="IPR050624">
    <property type="entry name" value="HTH-type_Tx_Regulator"/>
</dbReference>
<dbReference type="InterPro" id="IPR009057">
    <property type="entry name" value="Homeodomain-like_sf"/>
</dbReference>
<evidence type="ECO:0000313" key="7">
    <source>
        <dbReference type="EMBL" id="PMP84048.1"/>
    </source>
</evidence>
<keyword evidence="3" id="KW-0804">Transcription</keyword>
<evidence type="ECO:0000259" key="5">
    <source>
        <dbReference type="PROSITE" id="PS50977"/>
    </source>
</evidence>
<reference evidence="8 9" key="1">
    <citation type="submission" date="2018-01" db="EMBL/GenBank/DDBJ databases">
        <title>Metagenomic assembled genomes from two thermal pools in the Uzon Caldera, Kamchatka, Russia.</title>
        <authorList>
            <person name="Wilkins L."/>
            <person name="Ettinger C."/>
        </authorList>
    </citation>
    <scope>NUCLEOTIDE SEQUENCE [LARGE SCALE GENOMIC DNA]</scope>
    <source>
        <strain evidence="7">ARK-10</strain>
        <strain evidence="6">ZAV-07</strain>
    </source>
</reference>
<sequence>MNEINKREQIIEVSEKLFLEKGFPNTSVEDITNVLGIAKGSFYTYFSSKEELLKEIVSKTLKNIYEELSQFSFENKDVEKSFEEFVSLNIELAKSYGPSIIVSLRDFGMFLENGSEKALGNVIFDSIKKLIEEFLRNTIQNADEESVIYITGISLSIWIETFFFKKEINKQKMAKLILDGLRRSK</sequence>
<dbReference type="RefSeq" id="WP_424587152.1">
    <property type="nucleotide sequence ID" value="NZ_JBNARP010000063.1"/>
</dbReference>
<dbReference type="AlphaFoldDB" id="A0A2J6WFT2"/>
<name>A0A2J6WFT2_9BACT</name>
<dbReference type="Gene3D" id="1.10.357.10">
    <property type="entry name" value="Tetracycline Repressor, domain 2"/>
    <property type="match status" value="1"/>
</dbReference>
<accession>A0A2J6WFT2</accession>
<evidence type="ECO:0000313" key="9">
    <source>
        <dbReference type="Proteomes" id="UP000237040"/>
    </source>
</evidence>
<evidence type="ECO:0000256" key="2">
    <source>
        <dbReference type="ARBA" id="ARBA00023125"/>
    </source>
</evidence>
<dbReference type="InterPro" id="IPR023772">
    <property type="entry name" value="DNA-bd_HTH_TetR-type_CS"/>
</dbReference>
<feature type="DNA-binding region" description="H-T-H motif" evidence="4">
    <location>
        <begin position="27"/>
        <end position="46"/>
    </location>
</feature>
<dbReference type="SUPFAM" id="SSF46689">
    <property type="entry name" value="Homeodomain-like"/>
    <property type="match status" value="1"/>
</dbReference>
<dbReference type="Proteomes" id="UP000237040">
    <property type="component" value="Unassembled WGS sequence"/>
</dbReference>
<evidence type="ECO:0000313" key="8">
    <source>
        <dbReference type="Proteomes" id="UP000236910"/>
    </source>
</evidence>
<feature type="domain" description="HTH tetR-type" evidence="5">
    <location>
        <begin position="4"/>
        <end position="64"/>
    </location>
</feature>
<keyword evidence="1" id="KW-0805">Transcription regulation</keyword>
<dbReference type="GO" id="GO:0003677">
    <property type="term" value="F:DNA binding"/>
    <property type="evidence" value="ECO:0007669"/>
    <property type="project" value="UniProtKB-UniRule"/>
</dbReference>
<dbReference type="PRINTS" id="PR00455">
    <property type="entry name" value="HTHTETR"/>
</dbReference>
<dbReference type="EMBL" id="PNIL01000007">
    <property type="protein sequence ID" value="PMP68773.1"/>
    <property type="molecule type" value="Genomic_DNA"/>
</dbReference>
<evidence type="ECO:0000313" key="6">
    <source>
        <dbReference type="EMBL" id="PMP68773.1"/>
    </source>
</evidence>
<organism evidence="6 9">
    <name type="scientific">Caldisericum exile</name>
    <dbReference type="NCBI Taxonomy" id="693075"/>
    <lineage>
        <taxon>Bacteria</taxon>
        <taxon>Pseudomonadati</taxon>
        <taxon>Caldisericota/Cryosericota group</taxon>
        <taxon>Caldisericota</taxon>
        <taxon>Caldisericia</taxon>
        <taxon>Caldisericales</taxon>
        <taxon>Caldisericaceae</taxon>
        <taxon>Caldisericum</taxon>
    </lineage>
</organism>
<dbReference type="Proteomes" id="UP000236910">
    <property type="component" value="Unassembled WGS sequence"/>
</dbReference>
<dbReference type="PROSITE" id="PS01081">
    <property type="entry name" value="HTH_TETR_1"/>
    <property type="match status" value="1"/>
</dbReference>
<dbReference type="FunFam" id="1.10.10.60:FF:000141">
    <property type="entry name" value="TetR family transcriptional regulator"/>
    <property type="match status" value="1"/>
</dbReference>